<gene>
    <name evidence="4" type="ORF">CDAR_603311</name>
</gene>
<dbReference type="EMBL" id="BPLQ01008087">
    <property type="protein sequence ID" value="GIY34676.1"/>
    <property type="molecule type" value="Genomic_DNA"/>
</dbReference>
<evidence type="ECO:0000256" key="1">
    <source>
        <dbReference type="ARBA" id="ARBA00022614"/>
    </source>
</evidence>
<name>A0AAV4SP80_9ARAC</name>
<evidence type="ECO:0000313" key="4">
    <source>
        <dbReference type="EMBL" id="GIY34676.1"/>
    </source>
</evidence>
<dbReference type="SMART" id="SM00369">
    <property type="entry name" value="LRR_TYP"/>
    <property type="match status" value="2"/>
</dbReference>
<protein>
    <recommendedName>
        <fullName evidence="6">Biglycan</fullName>
    </recommendedName>
</protein>
<dbReference type="PANTHER" id="PTHR45712">
    <property type="entry name" value="AGAP008170-PA"/>
    <property type="match status" value="1"/>
</dbReference>
<keyword evidence="1" id="KW-0433">Leucine-rich repeat</keyword>
<dbReference type="Pfam" id="PF13855">
    <property type="entry name" value="LRR_8"/>
    <property type="match status" value="1"/>
</dbReference>
<dbReference type="PANTHER" id="PTHR45712:SF22">
    <property type="entry name" value="INSULIN-LIKE GROWTH FACTOR-BINDING PROTEIN COMPLEX ACID LABILE SUBUNIT"/>
    <property type="match status" value="1"/>
</dbReference>
<comment type="caution">
    <text evidence="4">The sequence shown here is derived from an EMBL/GenBank/DDBJ whole genome shotgun (WGS) entry which is preliminary data.</text>
</comment>
<evidence type="ECO:0000256" key="2">
    <source>
        <dbReference type="ARBA" id="ARBA00022737"/>
    </source>
</evidence>
<accession>A0AAV4SP80</accession>
<organism evidence="4 5">
    <name type="scientific">Caerostris darwini</name>
    <dbReference type="NCBI Taxonomy" id="1538125"/>
    <lineage>
        <taxon>Eukaryota</taxon>
        <taxon>Metazoa</taxon>
        <taxon>Ecdysozoa</taxon>
        <taxon>Arthropoda</taxon>
        <taxon>Chelicerata</taxon>
        <taxon>Arachnida</taxon>
        <taxon>Araneae</taxon>
        <taxon>Araneomorphae</taxon>
        <taxon>Entelegynae</taxon>
        <taxon>Araneoidea</taxon>
        <taxon>Araneidae</taxon>
        <taxon>Caerostris</taxon>
    </lineage>
</organism>
<keyword evidence="5" id="KW-1185">Reference proteome</keyword>
<dbReference type="InterPro" id="IPR050333">
    <property type="entry name" value="SLRP"/>
</dbReference>
<evidence type="ECO:0008006" key="6">
    <source>
        <dbReference type="Google" id="ProtNLM"/>
    </source>
</evidence>
<dbReference type="InterPro" id="IPR003591">
    <property type="entry name" value="Leu-rich_rpt_typical-subtyp"/>
</dbReference>
<reference evidence="4 5" key="1">
    <citation type="submission" date="2021-06" db="EMBL/GenBank/DDBJ databases">
        <title>Caerostris darwini draft genome.</title>
        <authorList>
            <person name="Kono N."/>
            <person name="Arakawa K."/>
        </authorList>
    </citation>
    <scope>NUCLEOTIDE SEQUENCE [LARGE SCALE GENOMIC DNA]</scope>
</reference>
<keyword evidence="2" id="KW-0677">Repeat</keyword>
<dbReference type="InterPro" id="IPR001611">
    <property type="entry name" value="Leu-rich_rpt"/>
</dbReference>
<sequence length="141" mass="15964">MKISTACEEIPDFRAIRNSLQILAMENSQLTQVRGDNLKNLTQLQRLSFVNNSIAHVADDVFQGTKKVKYFDITHNRLTCLPPSLFESWKGLKEVRLTHNQLLHVDHLFLGRNPKVRVVEGSKGPLGTEPSTAPLPLRNNH</sequence>
<dbReference type="Proteomes" id="UP001054837">
    <property type="component" value="Unassembled WGS sequence"/>
</dbReference>
<dbReference type="InterPro" id="IPR032675">
    <property type="entry name" value="LRR_dom_sf"/>
</dbReference>
<dbReference type="Gene3D" id="3.80.10.10">
    <property type="entry name" value="Ribonuclease Inhibitor"/>
    <property type="match status" value="1"/>
</dbReference>
<evidence type="ECO:0000256" key="3">
    <source>
        <dbReference type="SAM" id="MobiDB-lite"/>
    </source>
</evidence>
<dbReference type="SUPFAM" id="SSF52058">
    <property type="entry name" value="L domain-like"/>
    <property type="match status" value="1"/>
</dbReference>
<feature type="region of interest" description="Disordered" evidence="3">
    <location>
        <begin position="121"/>
        <end position="141"/>
    </location>
</feature>
<evidence type="ECO:0000313" key="5">
    <source>
        <dbReference type="Proteomes" id="UP001054837"/>
    </source>
</evidence>
<dbReference type="AlphaFoldDB" id="A0AAV4SP80"/>
<proteinExistence type="predicted"/>